<proteinExistence type="predicted"/>
<dbReference type="Proteomes" id="UP001060170">
    <property type="component" value="Chromosome 2"/>
</dbReference>
<gene>
    <name evidence="1" type="ORF">MJO28_001471</name>
</gene>
<organism evidence="1 2">
    <name type="scientific">Puccinia striiformis f. sp. tritici</name>
    <dbReference type="NCBI Taxonomy" id="168172"/>
    <lineage>
        <taxon>Eukaryota</taxon>
        <taxon>Fungi</taxon>
        <taxon>Dikarya</taxon>
        <taxon>Basidiomycota</taxon>
        <taxon>Pucciniomycotina</taxon>
        <taxon>Pucciniomycetes</taxon>
        <taxon>Pucciniales</taxon>
        <taxon>Pucciniaceae</taxon>
        <taxon>Puccinia</taxon>
    </lineage>
</organism>
<evidence type="ECO:0000313" key="1">
    <source>
        <dbReference type="EMBL" id="KAI7960982.1"/>
    </source>
</evidence>
<reference evidence="1 2" key="3">
    <citation type="journal article" date="2022" name="Microbiol. Spectr.">
        <title>Folding features and dynamics of 3D genome architecture in plant fungal pathogens.</title>
        <authorList>
            <person name="Xia C."/>
        </authorList>
    </citation>
    <scope>NUCLEOTIDE SEQUENCE [LARGE SCALE GENOMIC DNA]</scope>
    <source>
        <strain evidence="1 2">93-210</strain>
    </source>
</reference>
<name>A0ACC0EU17_9BASI</name>
<comment type="caution">
    <text evidence="1">The sequence shown here is derived from an EMBL/GenBank/DDBJ whole genome shotgun (WGS) entry which is preliminary data.</text>
</comment>
<accession>A0ACC0EU17</accession>
<keyword evidence="2" id="KW-1185">Reference proteome</keyword>
<dbReference type="EMBL" id="CM045866">
    <property type="protein sequence ID" value="KAI7960982.1"/>
    <property type="molecule type" value="Genomic_DNA"/>
</dbReference>
<protein>
    <submittedName>
        <fullName evidence="1">Uncharacterized protein</fullName>
    </submittedName>
</protein>
<evidence type="ECO:0000313" key="2">
    <source>
        <dbReference type="Proteomes" id="UP001060170"/>
    </source>
</evidence>
<sequence length="70" mass="7712">MNTSVAVDETNIVLSQTSQTPKKAAAKTGKKTNMAITKPVQGQQAHTHSLSSNHRTETLMNKYKNQKKET</sequence>
<reference evidence="2" key="2">
    <citation type="journal article" date="2018" name="Mol. Plant Microbe Interact.">
        <title>Genome sequence resources for the wheat stripe rust pathogen (Puccinia striiformis f. sp. tritici) and the barley stripe rust pathogen (Puccinia striiformis f. sp. hordei).</title>
        <authorList>
            <person name="Xia C."/>
            <person name="Wang M."/>
            <person name="Yin C."/>
            <person name="Cornejo O.E."/>
            <person name="Hulbert S.H."/>
            <person name="Chen X."/>
        </authorList>
    </citation>
    <scope>NUCLEOTIDE SEQUENCE [LARGE SCALE GENOMIC DNA]</scope>
    <source>
        <strain evidence="2">93-210</strain>
    </source>
</reference>
<reference evidence="2" key="1">
    <citation type="journal article" date="2018" name="BMC Genomics">
        <title>Genomic insights into host adaptation between the wheat stripe rust pathogen (Puccinia striiformis f. sp. tritici) and the barley stripe rust pathogen (Puccinia striiformis f. sp. hordei).</title>
        <authorList>
            <person name="Xia C."/>
            <person name="Wang M."/>
            <person name="Yin C."/>
            <person name="Cornejo O.E."/>
            <person name="Hulbert S.H."/>
            <person name="Chen X."/>
        </authorList>
    </citation>
    <scope>NUCLEOTIDE SEQUENCE [LARGE SCALE GENOMIC DNA]</scope>
    <source>
        <strain evidence="2">93-210</strain>
    </source>
</reference>